<dbReference type="RefSeq" id="WP_261599741.1">
    <property type="nucleotide sequence ID" value="NZ_CP104550.1"/>
</dbReference>
<dbReference type="GeneID" id="75106139"/>
<protein>
    <submittedName>
        <fullName evidence="1">Uncharacterized protein</fullName>
    </submittedName>
</protein>
<evidence type="ECO:0000313" key="1">
    <source>
        <dbReference type="EMBL" id="UXH32228.1"/>
    </source>
</evidence>
<proteinExistence type="predicted"/>
<organism evidence="1">
    <name type="scientific">Methanothermobacter wolfeii</name>
    <name type="common">Methanobacterium wolfei</name>
    <dbReference type="NCBI Taxonomy" id="145261"/>
    <lineage>
        <taxon>Archaea</taxon>
        <taxon>Methanobacteriati</taxon>
        <taxon>Methanobacteriota</taxon>
        <taxon>Methanomada group</taxon>
        <taxon>Methanobacteria</taxon>
        <taxon>Methanobacteriales</taxon>
        <taxon>Methanobacteriaceae</taxon>
        <taxon>Methanothermobacter</taxon>
    </lineage>
</organism>
<dbReference type="AlphaFoldDB" id="A0A9E7UNB6"/>
<dbReference type="Proteomes" id="UP001065373">
    <property type="component" value="Chromosome"/>
</dbReference>
<dbReference type="EMBL" id="CP104550">
    <property type="protein sequence ID" value="UXH32228.1"/>
    <property type="molecule type" value="Genomic_DNA"/>
</dbReference>
<gene>
    <name evidence="1" type="ORF">N5910_02765</name>
</gene>
<reference evidence="1" key="1">
    <citation type="submission" date="2022-09" db="EMBL/GenBank/DDBJ databases">
        <title>Characterization of three MwoI isoschizomers from sequenced genome and metagenomes.</title>
        <authorList>
            <person name="Fomenkov A."/>
            <person name="Xu S.Y."/>
            <person name="Roberts R.J."/>
        </authorList>
    </citation>
    <scope>NUCLEOTIDE SEQUENCE</scope>
    <source>
        <strain evidence="1">DSM 2970</strain>
    </source>
</reference>
<name>A0A9E7UNB6_METWO</name>
<sequence length="47" mass="5392">MTVQELKIAGDDLSTRDINRKIKEALNENIRRFSIESNAELDSSLWA</sequence>
<accession>A0A9E7UNB6</accession>